<feature type="region of interest" description="Disordered" evidence="1">
    <location>
        <begin position="1"/>
        <end position="24"/>
    </location>
</feature>
<gene>
    <name evidence="2" type="ORF">V5O48_014056</name>
</gene>
<name>A0ABR3EYS5_9AGAR</name>
<organism evidence="2 3">
    <name type="scientific">Marasmius crinis-equi</name>
    <dbReference type="NCBI Taxonomy" id="585013"/>
    <lineage>
        <taxon>Eukaryota</taxon>
        <taxon>Fungi</taxon>
        <taxon>Dikarya</taxon>
        <taxon>Basidiomycota</taxon>
        <taxon>Agaricomycotina</taxon>
        <taxon>Agaricomycetes</taxon>
        <taxon>Agaricomycetidae</taxon>
        <taxon>Agaricales</taxon>
        <taxon>Marasmiineae</taxon>
        <taxon>Marasmiaceae</taxon>
        <taxon>Marasmius</taxon>
    </lineage>
</organism>
<evidence type="ECO:0000313" key="2">
    <source>
        <dbReference type="EMBL" id="KAL0567939.1"/>
    </source>
</evidence>
<reference evidence="2 3" key="1">
    <citation type="submission" date="2024-02" db="EMBL/GenBank/DDBJ databases">
        <title>A draft genome for the cacao thread blight pathogen Marasmius crinis-equi.</title>
        <authorList>
            <person name="Cohen S.P."/>
            <person name="Baruah I.K."/>
            <person name="Amoako-Attah I."/>
            <person name="Bukari Y."/>
            <person name="Meinhardt L.W."/>
            <person name="Bailey B.A."/>
        </authorList>
    </citation>
    <scope>NUCLEOTIDE SEQUENCE [LARGE SCALE GENOMIC DNA]</scope>
    <source>
        <strain evidence="2 3">GH-76</strain>
    </source>
</reference>
<feature type="compositionally biased region" description="Gly residues" evidence="1">
    <location>
        <begin position="1"/>
        <end position="10"/>
    </location>
</feature>
<dbReference type="EMBL" id="JBAHYK010001458">
    <property type="protein sequence ID" value="KAL0567939.1"/>
    <property type="molecule type" value="Genomic_DNA"/>
</dbReference>
<dbReference type="Proteomes" id="UP001465976">
    <property type="component" value="Unassembled WGS sequence"/>
</dbReference>
<sequence>MYWTDGLGGKGSKHQARLNLPKQPKLDEQEITYRQLPTPTLADLLNPAPANEEALFTPPDLYSMDKLSDPLEDKEEPITIIWDGSRLDIEEYVDLRNINLLNCYDEGLDAKTVLFS</sequence>
<comment type="caution">
    <text evidence="2">The sequence shown here is derived from an EMBL/GenBank/DDBJ whole genome shotgun (WGS) entry which is preliminary data.</text>
</comment>
<protein>
    <submittedName>
        <fullName evidence="2">Uncharacterized protein</fullName>
    </submittedName>
</protein>
<evidence type="ECO:0000313" key="3">
    <source>
        <dbReference type="Proteomes" id="UP001465976"/>
    </source>
</evidence>
<accession>A0ABR3EYS5</accession>
<proteinExistence type="predicted"/>
<keyword evidence="3" id="KW-1185">Reference proteome</keyword>
<evidence type="ECO:0000256" key="1">
    <source>
        <dbReference type="SAM" id="MobiDB-lite"/>
    </source>
</evidence>